<organism evidence="2 3">
    <name type="scientific">Candidatus Yanofskybacteria bacterium RIFCSPHIGHO2_01_FULL_44_22</name>
    <dbReference type="NCBI Taxonomy" id="1802669"/>
    <lineage>
        <taxon>Bacteria</taxon>
        <taxon>Candidatus Yanofskyibacteriota</taxon>
    </lineage>
</organism>
<accession>A0A1F8EX69</accession>
<evidence type="ECO:0000256" key="1">
    <source>
        <dbReference type="SAM" id="SignalP"/>
    </source>
</evidence>
<evidence type="ECO:0000313" key="2">
    <source>
        <dbReference type="EMBL" id="OGN05464.1"/>
    </source>
</evidence>
<gene>
    <name evidence="2" type="ORF">A2746_00145</name>
</gene>
<evidence type="ECO:0000313" key="3">
    <source>
        <dbReference type="Proteomes" id="UP000177419"/>
    </source>
</evidence>
<protein>
    <submittedName>
        <fullName evidence="2">Uncharacterized protein</fullName>
    </submittedName>
</protein>
<reference evidence="2 3" key="1">
    <citation type="journal article" date="2016" name="Nat. Commun.">
        <title>Thousands of microbial genomes shed light on interconnected biogeochemical processes in an aquifer system.</title>
        <authorList>
            <person name="Anantharaman K."/>
            <person name="Brown C.T."/>
            <person name="Hug L.A."/>
            <person name="Sharon I."/>
            <person name="Castelle C.J."/>
            <person name="Probst A.J."/>
            <person name="Thomas B.C."/>
            <person name="Singh A."/>
            <person name="Wilkins M.J."/>
            <person name="Karaoz U."/>
            <person name="Brodie E.L."/>
            <person name="Williams K.H."/>
            <person name="Hubbard S.S."/>
            <person name="Banfield J.F."/>
        </authorList>
    </citation>
    <scope>NUCLEOTIDE SEQUENCE [LARGE SCALE GENOMIC DNA]</scope>
</reference>
<dbReference type="Proteomes" id="UP000177419">
    <property type="component" value="Unassembled WGS sequence"/>
</dbReference>
<keyword evidence="1" id="KW-0732">Signal</keyword>
<sequence length="250" mass="28181">MFRKSLILCCAFFLTASLSFGADAKSPIEDDSWDDFIGLLARKYNAVITECQKSGWPKAATVLTPYDDSAVGVIGCVFKKNGEIRVVNVYYAKWENIGPLNIAAEADKMAVNLINFCETVRKMDVRGLLGNEQIDFVWSESETSATSMGQRFADRVNELIESYKDKWLKLEPLLDQPVLFLYFADGKKHFAVGVLIYNPAVFNVSERWVVAKYPLEEINDKNLTEKAKDALEKITIYLTEKPYAKTSGLD</sequence>
<proteinExistence type="predicted"/>
<dbReference type="AlphaFoldDB" id="A0A1F8EX69"/>
<dbReference type="EMBL" id="MGJJ01000012">
    <property type="protein sequence ID" value="OGN05464.1"/>
    <property type="molecule type" value="Genomic_DNA"/>
</dbReference>
<comment type="caution">
    <text evidence="2">The sequence shown here is derived from an EMBL/GenBank/DDBJ whole genome shotgun (WGS) entry which is preliminary data.</text>
</comment>
<feature type="chain" id="PRO_5009535366" evidence="1">
    <location>
        <begin position="22"/>
        <end position="250"/>
    </location>
</feature>
<feature type="signal peptide" evidence="1">
    <location>
        <begin position="1"/>
        <end position="21"/>
    </location>
</feature>
<dbReference type="STRING" id="1802669.A2746_00145"/>
<name>A0A1F8EX69_9BACT</name>